<gene>
    <name evidence="4" type="ORF">EV659_106163</name>
</gene>
<evidence type="ECO:0000256" key="2">
    <source>
        <dbReference type="ARBA" id="ARBA00009387"/>
    </source>
</evidence>
<dbReference type="Pfam" id="PF01464">
    <property type="entry name" value="SLT"/>
    <property type="match status" value="1"/>
</dbReference>
<keyword evidence="5" id="KW-1185">Reference proteome</keyword>
<dbReference type="InParanoid" id="A0A4R2PFC2"/>
<accession>A0A4R2PFC2</accession>
<sequence length="170" mass="18391">MAQLYQESRCDPAAVSPAGARGLAQFMPATWAEMARRLDLPAGATPHDAIAIEAGAAYQARLMRQWDRGRDFAGRWPLGLASYNAGLGHILGAQAHCDDALLWRDVAPCLARVTGRHADETRTYVRRTAHWWRTLGACRPAAAPGSVQTLLGCKAARIAPDHPDDEGAPR</sequence>
<dbReference type="AlphaFoldDB" id="A0A4R2PFC2"/>
<evidence type="ECO:0000313" key="5">
    <source>
        <dbReference type="Proteomes" id="UP000295399"/>
    </source>
</evidence>
<dbReference type="Gene3D" id="1.10.530.10">
    <property type="match status" value="1"/>
</dbReference>
<proteinExistence type="inferred from homology"/>
<evidence type="ECO:0000259" key="3">
    <source>
        <dbReference type="Pfam" id="PF01464"/>
    </source>
</evidence>
<dbReference type="SUPFAM" id="SSF53955">
    <property type="entry name" value="Lysozyme-like"/>
    <property type="match status" value="1"/>
</dbReference>
<evidence type="ECO:0000256" key="1">
    <source>
        <dbReference type="ARBA" id="ARBA00007734"/>
    </source>
</evidence>
<dbReference type="InterPro" id="IPR023346">
    <property type="entry name" value="Lysozyme-like_dom_sf"/>
</dbReference>
<dbReference type="PANTHER" id="PTHR37423:SF2">
    <property type="entry name" value="MEMBRANE-BOUND LYTIC MUREIN TRANSGLYCOSYLASE C"/>
    <property type="match status" value="1"/>
</dbReference>
<dbReference type="EMBL" id="SLXO01000006">
    <property type="protein sequence ID" value="TCP34003.1"/>
    <property type="molecule type" value="Genomic_DNA"/>
</dbReference>
<comment type="similarity">
    <text evidence="1">Belongs to the transglycosylase Slt family.</text>
</comment>
<feature type="domain" description="Transglycosylase SLT" evidence="3">
    <location>
        <begin position="5"/>
        <end position="93"/>
    </location>
</feature>
<reference evidence="4 5" key="1">
    <citation type="submission" date="2019-03" db="EMBL/GenBank/DDBJ databases">
        <title>Genomic Encyclopedia of Type Strains, Phase IV (KMG-IV): sequencing the most valuable type-strain genomes for metagenomic binning, comparative biology and taxonomic classification.</title>
        <authorList>
            <person name="Goeker M."/>
        </authorList>
    </citation>
    <scope>NUCLEOTIDE SEQUENCE [LARGE SCALE GENOMIC DNA]</scope>
    <source>
        <strain evidence="4 5">DSM 2132</strain>
    </source>
</reference>
<organism evidence="4 5">
    <name type="scientific">Rhodothalassium salexigens DSM 2132</name>
    <dbReference type="NCBI Taxonomy" id="1188247"/>
    <lineage>
        <taxon>Bacteria</taxon>
        <taxon>Pseudomonadati</taxon>
        <taxon>Pseudomonadota</taxon>
        <taxon>Alphaproteobacteria</taxon>
        <taxon>Rhodothalassiales</taxon>
        <taxon>Rhodothalassiaceae</taxon>
        <taxon>Rhodothalassium</taxon>
    </lineage>
</organism>
<dbReference type="PANTHER" id="PTHR37423">
    <property type="entry name" value="SOLUBLE LYTIC MUREIN TRANSGLYCOSYLASE-RELATED"/>
    <property type="match status" value="1"/>
</dbReference>
<dbReference type="Proteomes" id="UP000295399">
    <property type="component" value="Unassembled WGS sequence"/>
</dbReference>
<name>A0A4R2PFC2_RHOSA</name>
<evidence type="ECO:0000313" key="4">
    <source>
        <dbReference type="EMBL" id="TCP34003.1"/>
    </source>
</evidence>
<comment type="caution">
    <text evidence="4">The sequence shown here is derived from an EMBL/GenBank/DDBJ whole genome shotgun (WGS) entry which is preliminary data.</text>
</comment>
<dbReference type="InterPro" id="IPR008258">
    <property type="entry name" value="Transglycosylase_SLT_dom_1"/>
</dbReference>
<comment type="similarity">
    <text evidence="2">Belongs to the virb1 family.</text>
</comment>
<protein>
    <submittedName>
        <fullName evidence="4">Transglycosylase-like protein with SLT domain</fullName>
    </submittedName>
</protein>